<dbReference type="OrthoDB" id="3270336at2759"/>
<evidence type="ECO:0000313" key="1">
    <source>
        <dbReference type="EMBL" id="TFK35397.1"/>
    </source>
</evidence>
<reference evidence="1 2" key="1">
    <citation type="journal article" date="2019" name="Nat. Ecol. Evol.">
        <title>Megaphylogeny resolves global patterns of mushroom evolution.</title>
        <authorList>
            <person name="Varga T."/>
            <person name="Krizsan K."/>
            <person name="Foldi C."/>
            <person name="Dima B."/>
            <person name="Sanchez-Garcia M."/>
            <person name="Sanchez-Ramirez S."/>
            <person name="Szollosi G.J."/>
            <person name="Szarkandi J.G."/>
            <person name="Papp V."/>
            <person name="Albert L."/>
            <person name="Andreopoulos W."/>
            <person name="Angelini C."/>
            <person name="Antonin V."/>
            <person name="Barry K.W."/>
            <person name="Bougher N.L."/>
            <person name="Buchanan P."/>
            <person name="Buyck B."/>
            <person name="Bense V."/>
            <person name="Catcheside P."/>
            <person name="Chovatia M."/>
            <person name="Cooper J."/>
            <person name="Damon W."/>
            <person name="Desjardin D."/>
            <person name="Finy P."/>
            <person name="Geml J."/>
            <person name="Haridas S."/>
            <person name="Hughes K."/>
            <person name="Justo A."/>
            <person name="Karasinski D."/>
            <person name="Kautmanova I."/>
            <person name="Kiss B."/>
            <person name="Kocsube S."/>
            <person name="Kotiranta H."/>
            <person name="LaButti K.M."/>
            <person name="Lechner B.E."/>
            <person name="Liimatainen K."/>
            <person name="Lipzen A."/>
            <person name="Lukacs Z."/>
            <person name="Mihaltcheva S."/>
            <person name="Morgado L.N."/>
            <person name="Niskanen T."/>
            <person name="Noordeloos M.E."/>
            <person name="Ohm R.A."/>
            <person name="Ortiz-Santana B."/>
            <person name="Ovrebo C."/>
            <person name="Racz N."/>
            <person name="Riley R."/>
            <person name="Savchenko A."/>
            <person name="Shiryaev A."/>
            <person name="Soop K."/>
            <person name="Spirin V."/>
            <person name="Szebenyi C."/>
            <person name="Tomsovsky M."/>
            <person name="Tulloss R.E."/>
            <person name="Uehling J."/>
            <person name="Grigoriev I.V."/>
            <person name="Vagvolgyi C."/>
            <person name="Papp T."/>
            <person name="Martin F.M."/>
            <person name="Miettinen O."/>
            <person name="Hibbett D.S."/>
            <person name="Nagy L.G."/>
        </authorList>
    </citation>
    <scope>NUCLEOTIDE SEQUENCE [LARGE SCALE GENOMIC DNA]</scope>
    <source>
        <strain evidence="1 2">CBS 166.37</strain>
    </source>
</reference>
<sequence>WDDMLTEDETDTICGVYRVSTGPNGPQTTDLLWWPKPSIWNKCGLVVGYWSSDCKSWFQRRIEKLRAGVLVLKNPGDW</sequence>
<name>A0A5C3LS36_9AGAR</name>
<evidence type="ECO:0000313" key="2">
    <source>
        <dbReference type="Proteomes" id="UP000308652"/>
    </source>
</evidence>
<organism evidence="1 2">
    <name type="scientific">Crucibulum laeve</name>
    <dbReference type="NCBI Taxonomy" id="68775"/>
    <lineage>
        <taxon>Eukaryota</taxon>
        <taxon>Fungi</taxon>
        <taxon>Dikarya</taxon>
        <taxon>Basidiomycota</taxon>
        <taxon>Agaricomycotina</taxon>
        <taxon>Agaricomycetes</taxon>
        <taxon>Agaricomycetidae</taxon>
        <taxon>Agaricales</taxon>
        <taxon>Agaricineae</taxon>
        <taxon>Nidulariaceae</taxon>
        <taxon>Crucibulum</taxon>
    </lineage>
</organism>
<gene>
    <name evidence="1" type="ORF">BDQ12DRAFT_568339</name>
</gene>
<feature type="non-terminal residue" evidence="1">
    <location>
        <position position="78"/>
    </location>
</feature>
<dbReference type="AlphaFoldDB" id="A0A5C3LS36"/>
<proteinExistence type="predicted"/>
<protein>
    <submittedName>
        <fullName evidence="1">Uncharacterized protein</fullName>
    </submittedName>
</protein>
<keyword evidence="2" id="KW-1185">Reference proteome</keyword>
<accession>A0A5C3LS36</accession>
<dbReference type="Proteomes" id="UP000308652">
    <property type="component" value="Unassembled WGS sequence"/>
</dbReference>
<dbReference type="EMBL" id="ML213622">
    <property type="protein sequence ID" value="TFK35397.1"/>
    <property type="molecule type" value="Genomic_DNA"/>
</dbReference>
<feature type="non-terminal residue" evidence="1">
    <location>
        <position position="1"/>
    </location>
</feature>